<proteinExistence type="predicted"/>
<dbReference type="KEGG" id="das:Daes_0906"/>
<dbReference type="RefSeq" id="WP_013513854.1">
    <property type="nucleotide sequence ID" value="NC_014844.1"/>
</dbReference>
<dbReference type="GO" id="GO:0016020">
    <property type="term" value="C:membrane"/>
    <property type="evidence" value="ECO:0007669"/>
    <property type="project" value="InterPro"/>
</dbReference>
<dbReference type="eggNOG" id="COG3180">
    <property type="taxonomic scope" value="Bacteria"/>
</dbReference>
<evidence type="ECO:0000313" key="3">
    <source>
        <dbReference type="Proteomes" id="UP000002191"/>
    </source>
</evidence>
<dbReference type="EMBL" id="CP002431">
    <property type="protein sequence ID" value="ADU61923.1"/>
    <property type="molecule type" value="Genomic_DNA"/>
</dbReference>
<keyword evidence="1" id="KW-0472">Membrane</keyword>
<dbReference type="GO" id="GO:0010468">
    <property type="term" value="P:regulation of gene expression"/>
    <property type="evidence" value="ECO:0007669"/>
    <property type="project" value="InterPro"/>
</dbReference>
<reference evidence="3" key="1">
    <citation type="submission" date="2010-12" db="EMBL/GenBank/DDBJ databases">
        <title>Complete sequence of Desulfovibrio aespoeensis Aspo-2.</title>
        <authorList>
            <consortium name="US DOE Joint Genome Institute"/>
            <person name="Lucas S."/>
            <person name="Copeland A."/>
            <person name="Lapidus A."/>
            <person name="Cheng J.-F."/>
            <person name="Goodwin L."/>
            <person name="Pitluck S."/>
            <person name="Chertkov O."/>
            <person name="Misra M."/>
            <person name="Detter J.C."/>
            <person name="Han C."/>
            <person name="Tapia R."/>
            <person name="Land M."/>
            <person name="Hauser L."/>
            <person name="Kyrpides N."/>
            <person name="Ivanova N."/>
            <person name="Ovchinnikova G."/>
            <person name="Pedersen K."/>
            <person name="Jagevall S."/>
            <person name="Hazen T."/>
            <person name="Woyke T."/>
        </authorList>
    </citation>
    <scope>NUCLEOTIDE SEQUENCE [LARGE SCALE GENOMIC DNA]</scope>
    <source>
        <strain evidence="3">ATCC 700646 / DSM 10631 / Aspo-2</strain>
    </source>
</reference>
<protein>
    <submittedName>
        <fullName evidence="2">Membrane protein AbrB duplication</fullName>
    </submittedName>
</protein>
<name>E6VRZ0_PSEA9</name>
<feature type="transmembrane region" description="Helical" evidence="1">
    <location>
        <begin position="310"/>
        <end position="333"/>
    </location>
</feature>
<dbReference type="PANTHER" id="PTHR38457">
    <property type="entry name" value="REGULATOR ABRB-RELATED"/>
    <property type="match status" value="1"/>
</dbReference>
<sequence length="360" mass="37549" precursor="true">MSSIRNTGKWVMLVLVSALMSILLRWAGFPAAELLGPMVAGMFFALRGVVLNVPRLAFGGAQAVVGCMVALTLTPSTLASLGEDWLIMLAVVCMTIAAGGLVGLLLMRFGSLPGNTAAWGSSPGGAAAMTAMAESFGADVRMVAFMQYLRMFVVVLTASGVSRILLGHTADIPAQPSWSPGFDAPLVPLAQTLAVIMGGLFLSGRLRIPAGALLVPMLAGAVLNSTGLVTLVLPHWLLWVAYASLGWYIGLRFDRETVLHVLHAIPQMLLATFLLIALCCASAWLLTVWLGLDALSAYLATSPGGLDSVAIIAMGSGCDVAFVLALQTLRLFAVVVTGPFVARLICRISGVSARGSGVRP</sequence>
<feature type="transmembrane region" description="Helical" evidence="1">
    <location>
        <begin position="186"/>
        <end position="203"/>
    </location>
</feature>
<dbReference type="NCBIfam" id="TIGR03082">
    <property type="entry name" value="Gneg_AbrB_dup"/>
    <property type="match status" value="2"/>
</dbReference>
<gene>
    <name evidence="2" type="ordered locus">Daes_0906</name>
</gene>
<dbReference type="OrthoDB" id="9809910at2"/>
<feature type="transmembrane region" description="Helical" evidence="1">
    <location>
        <begin position="236"/>
        <end position="253"/>
    </location>
</feature>
<feature type="transmembrane region" description="Helical" evidence="1">
    <location>
        <begin position="85"/>
        <end position="106"/>
    </location>
</feature>
<keyword evidence="3" id="KW-1185">Reference proteome</keyword>
<dbReference type="AlphaFoldDB" id="E6VRZ0"/>
<reference evidence="2 3" key="2">
    <citation type="journal article" date="2014" name="Genome Announc.">
        <title>Complete Genome Sequence of the Subsurface, Mesophilic Sulfate-Reducing Bacterium Desulfovibrio aespoeensis Aspo-2.</title>
        <authorList>
            <person name="Pedersen K."/>
            <person name="Bengtsson A."/>
            <person name="Edlund J."/>
            <person name="Rabe L."/>
            <person name="Hazen T."/>
            <person name="Chakraborty R."/>
            <person name="Goodwin L."/>
            <person name="Shapiro N."/>
        </authorList>
    </citation>
    <scope>NUCLEOTIDE SEQUENCE [LARGE SCALE GENOMIC DNA]</scope>
    <source>
        <strain evidence="3">ATCC 700646 / DSM 10631 / Aspo-2</strain>
    </source>
</reference>
<feature type="transmembrane region" description="Helical" evidence="1">
    <location>
        <begin position="148"/>
        <end position="166"/>
    </location>
</feature>
<accession>E6VRZ0</accession>
<dbReference type="InterPro" id="IPR017516">
    <property type="entry name" value="AbrB_dup"/>
</dbReference>
<keyword evidence="1" id="KW-0812">Transmembrane</keyword>
<feature type="transmembrane region" description="Helical" evidence="1">
    <location>
        <begin position="265"/>
        <end position="290"/>
    </location>
</feature>
<feature type="transmembrane region" description="Helical" evidence="1">
    <location>
        <begin position="55"/>
        <end position="73"/>
    </location>
</feature>
<dbReference type="HOGENOM" id="CLU_050210_0_1_7"/>
<dbReference type="InterPro" id="IPR007820">
    <property type="entry name" value="AbrB_fam"/>
</dbReference>
<keyword evidence="1" id="KW-1133">Transmembrane helix</keyword>
<evidence type="ECO:0000256" key="1">
    <source>
        <dbReference type="SAM" id="Phobius"/>
    </source>
</evidence>
<organism evidence="2 3">
    <name type="scientific">Pseudodesulfovibrio aespoeensis (strain ATCC 700646 / DSM 10631 / Aspo-2)</name>
    <name type="common">Desulfovibrio aespoeensis</name>
    <dbReference type="NCBI Taxonomy" id="643562"/>
    <lineage>
        <taxon>Bacteria</taxon>
        <taxon>Pseudomonadati</taxon>
        <taxon>Thermodesulfobacteriota</taxon>
        <taxon>Desulfovibrionia</taxon>
        <taxon>Desulfovibrionales</taxon>
        <taxon>Desulfovibrionaceae</taxon>
    </lineage>
</organism>
<dbReference type="PANTHER" id="PTHR38457:SF1">
    <property type="entry name" value="REGULATOR ABRB-RELATED"/>
    <property type="match status" value="1"/>
</dbReference>
<dbReference type="Proteomes" id="UP000002191">
    <property type="component" value="Chromosome"/>
</dbReference>
<dbReference type="STRING" id="643562.Daes_0906"/>
<dbReference type="PIRSF" id="PIRSF038991">
    <property type="entry name" value="Protein_AbrB"/>
    <property type="match status" value="1"/>
</dbReference>
<feature type="transmembrane region" description="Helical" evidence="1">
    <location>
        <begin position="210"/>
        <end position="230"/>
    </location>
</feature>
<dbReference type="Pfam" id="PF05145">
    <property type="entry name" value="AbrB"/>
    <property type="match status" value="1"/>
</dbReference>
<evidence type="ECO:0000313" key="2">
    <source>
        <dbReference type="EMBL" id="ADU61923.1"/>
    </source>
</evidence>